<dbReference type="EMBL" id="QNGE01001977">
    <property type="protein sequence ID" value="KAA3676449.1"/>
    <property type="molecule type" value="Genomic_DNA"/>
</dbReference>
<dbReference type="GO" id="GO:0005737">
    <property type="term" value="C:cytoplasm"/>
    <property type="evidence" value="ECO:0007669"/>
    <property type="project" value="TreeGrafter"/>
</dbReference>
<keyword evidence="4" id="KW-0206">Cytoskeleton</keyword>
<feature type="signal peptide" evidence="7">
    <location>
        <begin position="1"/>
        <end position="21"/>
    </location>
</feature>
<comment type="subcellular location">
    <subcellularLocation>
        <location evidence="2">Cell projection</location>
    </subcellularLocation>
    <subcellularLocation>
        <location evidence="1">Cytoplasm</location>
        <location evidence="1">Cytoskeleton</location>
    </subcellularLocation>
</comment>
<dbReference type="GO" id="GO:0044782">
    <property type="term" value="P:cilium organization"/>
    <property type="evidence" value="ECO:0007669"/>
    <property type="project" value="TreeGrafter"/>
</dbReference>
<dbReference type="InterPro" id="IPR042618">
    <property type="entry name" value="IQCG"/>
</dbReference>
<dbReference type="CDD" id="cd23766">
    <property type="entry name" value="IQCG"/>
    <property type="match status" value="1"/>
</dbReference>
<sequence length="366" mass="42125">MPKSLFTSSECLALLAVFGDACREVELLSNIGKRNFSSSNTSTSIRRCTQANSDTLLTEVNKIFFQTLLRYEKARSEDYLELLDGTFRKLNYEESTRVKYLEILSRVSTVLRTLICELDESGTFECLERYCQQEQSELDKLATFIGSASAKERDLVKLQNGVQEFEKATKEESVAFFSTFGKLKHEFQELQEKAKMTIQYKTKEYAAKFLDYQNMQNERLSILSDEVELVKAVISQTTRVAEETNSWLCADTSTKANLLDLVPKSDHSDVLGKCLASMKKQVEERHALHEQLKEQYQTCDAIVLANDREKEALRLREEYAKRVLLSVIQLQSWWRTIMTVRKIRKRRKRKGKKGSKGRPAATPQSV</sequence>
<dbReference type="AlphaFoldDB" id="A0A5J4NM32"/>
<evidence type="ECO:0000313" key="8">
    <source>
        <dbReference type="EMBL" id="KAA3676449.1"/>
    </source>
</evidence>
<keyword evidence="5" id="KW-0966">Cell projection</keyword>
<evidence type="ECO:0000256" key="7">
    <source>
        <dbReference type="SAM" id="SignalP"/>
    </source>
</evidence>
<evidence type="ECO:0000256" key="2">
    <source>
        <dbReference type="ARBA" id="ARBA00004316"/>
    </source>
</evidence>
<protein>
    <recommendedName>
        <fullName evidence="10">Dynein regulatory complex protein 10</fullName>
    </recommendedName>
</protein>
<evidence type="ECO:0000256" key="1">
    <source>
        <dbReference type="ARBA" id="ARBA00004245"/>
    </source>
</evidence>
<accession>A0A5J4NM32</accession>
<dbReference type="PANTHER" id="PTHR14871">
    <property type="entry name" value="DYNEIN REGULATORY COMPLEX PROTEIN 9"/>
    <property type="match status" value="1"/>
</dbReference>
<proteinExistence type="predicted"/>
<dbReference type="PANTHER" id="PTHR14871:SF1">
    <property type="entry name" value="DYNEIN REGULATORY COMPLEX PROTEIN 9"/>
    <property type="match status" value="1"/>
</dbReference>
<evidence type="ECO:0000256" key="6">
    <source>
        <dbReference type="SAM" id="MobiDB-lite"/>
    </source>
</evidence>
<dbReference type="GO" id="GO:0031514">
    <property type="term" value="C:motile cilium"/>
    <property type="evidence" value="ECO:0007669"/>
    <property type="project" value="TreeGrafter"/>
</dbReference>
<dbReference type="Proteomes" id="UP000324629">
    <property type="component" value="Unassembled WGS sequence"/>
</dbReference>
<keyword evidence="3" id="KW-0963">Cytoplasm</keyword>
<feature type="compositionally biased region" description="Basic residues" evidence="6">
    <location>
        <begin position="344"/>
        <end position="356"/>
    </location>
</feature>
<evidence type="ECO:0008006" key="10">
    <source>
        <dbReference type="Google" id="ProtNLM"/>
    </source>
</evidence>
<dbReference type="GO" id="GO:0005856">
    <property type="term" value="C:cytoskeleton"/>
    <property type="evidence" value="ECO:0007669"/>
    <property type="project" value="UniProtKB-SubCell"/>
</dbReference>
<feature type="region of interest" description="Disordered" evidence="6">
    <location>
        <begin position="344"/>
        <end position="366"/>
    </location>
</feature>
<organism evidence="8 9">
    <name type="scientific">Paragonimus westermani</name>
    <dbReference type="NCBI Taxonomy" id="34504"/>
    <lineage>
        <taxon>Eukaryota</taxon>
        <taxon>Metazoa</taxon>
        <taxon>Spiralia</taxon>
        <taxon>Lophotrochozoa</taxon>
        <taxon>Platyhelminthes</taxon>
        <taxon>Trematoda</taxon>
        <taxon>Digenea</taxon>
        <taxon>Plagiorchiida</taxon>
        <taxon>Troglotremata</taxon>
        <taxon>Troglotrematidae</taxon>
        <taxon>Paragonimus</taxon>
    </lineage>
</organism>
<evidence type="ECO:0000313" key="9">
    <source>
        <dbReference type="Proteomes" id="UP000324629"/>
    </source>
</evidence>
<gene>
    <name evidence="8" type="ORF">DEA37_0006855</name>
</gene>
<evidence type="ECO:0000256" key="3">
    <source>
        <dbReference type="ARBA" id="ARBA00022490"/>
    </source>
</evidence>
<name>A0A5J4NM32_9TREM</name>
<comment type="caution">
    <text evidence="8">The sequence shown here is derived from an EMBL/GenBank/DDBJ whole genome shotgun (WGS) entry which is preliminary data.</text>
</comment>
<keyword evidence="9" id="KW-1185">Reference proteome</keyword>
<feature type="chain" id="PRO_5023905958" description="Dynein regulatory complex protein 10" evidence="7">
    <location>
        <begin position="22"/>
        <end position="366"/>
    </location>
</feature>
<reference evidence="8 9" key="1">
    <citation type="journal article" date="2019" name="Gigascience">
        <title>Whole-genome sequence of the oriental lung fluke Paragonimus westermani.</title>
        <authorList>
            <person name="Oey H."/>
            <person name="Zakrzewski M."/>
            <person name="Narain K."/>
            <person name="Devi K.R."/>
            <person name="Agatsuma T."/>
            <person name="Nawaratna S."/>
            <person name="Gobert G.N."/>
            <person name="Jones M.K."/>
            <person name="Ragan M.A."/>
            <person name="McManus D.P."/>
            <person name="Krause L."/>
        </authorList>
    </citation>
    <scope>NUCLEOTIDE SEQUENCE [LARGE SCALE GENOMIC DNA]</scope>
    <source>
        <strain evidence="8 9">IND2009</strain>
    </source>
</reference>
<keyword evidence="7" id="KW-0732">Signal</keyword>
<evidence type="ECO:0000256" key="4">
    <source>
        <dbReference type="ARBA" id="ARBA00023212"/>
    </source>
</evidence>
<evidence type="ECO:0000256" key="5">
    <source>
        <dbReference type="ARBA" id="ARBA00023273"/>
    </source>
</evidence>